<dbReference type="Proteomes" id="UP000528286">
    <property type="component" value="Unassembled WGS sequence"/>
</dbReference>
<dbReference type="GO" id="GO:0004888">
    <property type="term" value="F:transmembrane signaling receptor activity"/>
    <property type="evidence" value="ECO:0007669"/>
    <property type="project" value="TreeGrafter"/>
</dbReference>
<dbReference type="GO" id="GO:0007165">
    <property type="term" value="P:signal transduction"/>
    <property type="evidence" value="ECO:0007669"/>
    <property type="project" value="UniProtKB-KW"/>
</dbReference>
<dbReference type="PANTHER" id="PTHR43531:SF11">
    <property type="entry name" value="METHYL-ACCEPTING CHEMOTAXIS PROTEIN 3"/>
    <property type="match status" value="1"/>
</dbReference>
<dbReference type="AlphaFoldDB" id="A0A7W6J4D6"/>
<keyword evidence="6" id="KW-0812">Transmembrane</keyword>
<dbReference type="SMART" id="SM00283">
    <property type="entry name" value="MA"/>
    <property type="match status" value="1"/>
</dbReference>
<keyword evidence="2" id="KW-0145">Chemotaxis</keyword>
<comment type="subcellular location">
    <subcellularLocation>
        <location evidence="1">Membrane</location>
    </subcellularLocation>
</comment>
<dbReference type="InterPro" id="IPR051310">
    <property type="entry name" value="MCP_chemotaxis"/>
</dbReference>
<dbReference type="CDD" id="cd11386">
    <property type="entry name" value="MCP_signal"/>
    <property type="match status" value="1"/>
</dbReference>
<organism evidence="9 10">
    <name type="scientific">Gellertiella hungarica</name>
    <dbReference type="NCBI Taxonomy" id="1572859"/>
    <lineage>
        <taxon>Bacteria</taxon>
        <taxon>Pseudomonadati</taxon>
        <taxon>Pseudomonadota</taxon>
        <taxon>Alphaproteobacteria</taxon>
        <taxon>Hyphomicrobiales</taxon>
        <taxon>Rhizobiaceae</taxon>
        <taxon>Gellertiella</taxon>
    </lineage>
</organism>
<sequence length="619" mass="66461">MILDHVRLGKAVPAAIIGLVLVSTGILAGSDYMSAQQLRRSMTIAEEQERAQDLARLITDLQLRIELDIVSTQESLTDISATRGMDGLDDGFALAAGSAKSLHEKVDKLKALSQEAGLNQMVPVLDSLSERFDRFHQTGIEMAKAYMSGGPEAGNPLMGQFDKVCDDLQAEIDATGKIVGAYVDRLEEAASVNTAALEAEAAALFRLMCGLAALMLCCGIGLSIFVSRRLMRPLVKATEAMNALAEGHVDRNLDGLERGDEIGDLARAYRGFQENLLAKRRAEREEAELREAARATRLAAEAERSADLARTKAVVDSLGSALGSLAAGQLGIRISSPFEGDYDRLRVNFNQSAERLQLAIQGIITVAHDIQNDSSVMRTSASQLANRTEQQAAALEETASALNQITSTVRDTASRAENAGHKVEQAHRQAHESDAVVQKAIAAMGHIEESARQISQIIGVIDEIAFQTNLLALNAGVEAARAGEAGKGFAVVAQEMRELAQRSANAAKEIKNLIQRSEQAVGSGVSLVNETGDILRIIQTQVSAIHEDIVAIIHSAREQATGLHEINAAMTQMDEFTQHNAGMVVDSNHTVQRLAEGAGTLYHQVSQFRVDKSGYARAA</sequence>
<evidence type="ECO:0000256" key="6">
    <source>
        <dbReference type="SAM" id="Phobius"/>
    </source>
</evidence>
<dbReference type="EMBL" id="JACIEZ010000003">
    <property type="protein sequence ID" value="MBB4064589.1"/>
    <property type="molecule type" value="Genomic_DNA"/>
</dbReference>
<reference evidence="9 10" key="1">
    <citation type="submission" date="2020-08" db="EMBL/GenBank/DDBJ databases">
        <title>Genomic Encyclopedia of Type Strains, Phase IV (KMG-IV): sequencing the most valuable type-strain genomes for metagenomic binning, comparative biology and taxonomic classification.</title>
        <authorList>
            <person name="Goeker M."/>
        </authorList>
    </citation>
    <scope>NUCLEOTIDE SEQUENCE [LARGE SCALE GENOMIC DNA]</scope>
    <source>
        <strain evidence="9 10">DSM 29853</strain>
    </source>
</reference>
<dbReference type="CDD" id="cd06225">
    <property type="entry name" value="HAMP"/>
    <property type="match status" value="1"/>
</dbReference>
<accession>A0A7W6J4D6</accession>
<dbReference type="GO" id="GO:0006935">
    <property type="term" value="P:chemotaxis"/>
    <property type="evidence" value="ECO:0007669"/>
    <property type="project" value="UniProtKB-KW"/>
</dbReference>
<comment type="similarity">
    <text evidence="3">Belongs to the methyl-accepting chemotaxis (MCP) protein family.</text>
</comment>
<gene>
    <name evidence="9" type="ORF">GGR23_001776</name>
</gene>
<dbReference type="InterPro" id="IPR004089">
    <property type="entry name" value="MCPsignal_dom"/>
</dbReference>
<evidence type="ECO:0000256" key="3">
    <source>
        <dbReference type="ARBA" id="ARBA00029447"/>
    </source>
</evidence>
<feature type="transmembrane region" description="Helical" evidence="6">
    <location>
        <begin position="203"/>
        <end position="226"/>
    </location>
</feature>
<dbReference type="Pfam" id="PF00015">
    <property type="entry name" value="MCPsignal"/>
    <property type="match status" value="1"/>
</dbReference>
<evidence type="ECO:0000256" key="2">
    <source>
        <dbReference type="ARBA" id="ARBA00022500"/>
    </source>
</evidence>
<feature type="domain" description="HAMP" evidence="8">
    <location>
        <begin position="228"/>
        <end position="281"/>
    </location>
</feature>
<dbReference type="RefSeq" id="WP_183365851.1">
    <property type="nucleotide sequence ID" value="NZ_JACIEZ010000003.1"/>
</dbReference>
<comment type="caution">
    <text evidence="9">The sequence shown here is derived from an EMBL/GenBank/DDBJ whole genome shotgun (WGS) entry which is preliminary data.</text>
</comment>
<keyword evidence="4" id="KW-0807">Transducer</keyword>
<dbReference type="SUPFAM" id="SSF158472">
    <property type="entry name" value="HAMP domain-like"/>
    <property type="match status" value="1"/>
</dbReference>
<keyword evidence="10" id="KW-1185">Reference proteome</keyword>
<name>A0A7W6J4D6_9HYPH</name>
<dbReference type="Gene3D" id="6.10.340.10">
    <property type="match status" value="1"/>
</dbReference>
<dbReference type="PANTHER" id="PTHR43531">
    <property type="entry name" value="PROTEIN ICFG"/>
    <property type="match status" value="1"/>
</dbReference>
<proteinExistence type="inferred from homology"/>
<dbReference type="PROSITE" id="PS50885">
    <property type="entry name" value="HAMP"/>
    <property type="match status" value="2"/>
</dbReference>
<feature type="domain" description="HAMP" evidence="8">
    <location>
        <begin position="309"/>
        <end position="361"/>
    </location>
</feature>
<evidence type="ECO:0000313" key="10">
    <source>
        <dbReference type="Proteomes" id="UP000528286"/>
    </source>
</evidence>
<dbReference type="PROSITE" id="PS50111">
    <property type="entry name" value="CHEMOTAXIS_TRANSDUC_2"/>
    <property type="match status" value="1"/>
</dbReference>
<protein>
    <submittedName>
        <fullName evidence="9">Methyl-accepting chemotaxis protein</fullName>
    </submittedName>
</protein>
<feature type="coiled-coil region" evidence="5">
    <location>
        <begin position="378"/>
        <end position="405"/>
    </location>
</feature>
<keyword evidence="5" id="KW-0175">Coiled coil</keyword>
<dbReference type="FunFam" id="1.10.287.950:FF:000001">
    <property type="entry name" value="Methyl-accepting chemotaxis sensory transducer"/>
    <property type="match status" value="1"/>
</dbReference>
<evidence type="ECO:0000256" key="4">
    <source>
        <dbReference type="PROSITE-ProRule" id="PRU00284"/>
    </source>
</evidence>
<evidence type="ECO:0000259" key="7">
    <source>
        <dbReference type="PROSITE" id="PS50111"/>
    </source>
</evidence>
<evidence type="ECO:0000256" key="5">
    <source>
        <dbReference type="SAM" id="Coils"/>
    </source>
</evidence>
<keyword evidence="6" id="KW-1133">Transmembrane helix</keyword>
<evidence type="ECO:0000259" key="8">
    <source>
        <dbReference type="PROSITE" id="PS50885"/>
    </source>
</evidence>
<feature type="domain" description="Methyl-accepting transducer" evidence="7">
    <location>
        <begin position="366"/>
        <end position="595"/>
    </location>
</feature>
<dbReference type="SUPFAM" id="SSF58104">
    <property type="entry name" value="Methyl-accepting chemotaxis protein (MCP) signaling domain"/>
    <property type="match status" value="1"/>
</dbReference>
<dbReference type="Pfam" id="PF00672">
    <property type="entry name" value="HAMP"/>
    <property type="match status" value="1"/>
</dbReference>
<dbReference type="SMART" id="SM00304">
    <property type="entry name" value="HAMP"/>
    <property type="match status" value="3"/>
</dbReference>
<dbReference type="InterPro" id="IPR003660">
    <property type="entry name" value="HAMP_dom"/>
</dbReference>
<evidence type="ECO:0000256" key="1">
    <source>
        <dbReference type="ARBA" id="ARBA00004370"/>
    </source>
</evidence>
<evidence type="ECO:0000313" key="9">
    <source>
        <dbReference type="EMBL" id="MBB4064589.1"/>
    </source>
</evidence>
<keyword evidence="6" id="KW-0472">Membrane</keyword>
<dbReference type="GO" id="GO:0005886">
    <property type="term" value="C:plasma membrane"/>
    <property type="evidence" value="ECO:0007669"/>
    <property type="project" value="TreeGrafter"/>
</dbReference>
<dbReference type="Gene3D" id="1.10.287.950">
    <property type="entry name" value="Methyl-accepting chemotaxis protein"/>
    <property type="match status" value="1"/>
</dbReference>